<dbReference type="PANTHER" id="PTHR30246">
    <property type="entry name" value="2-KETO-3-DEOXY-6-PHOSPHOGLUCONATE ALDOLASE"/>
    <property type="match status" value="1"/>
</dbReference>
<dbReference type="PROSITE" id="PS00160">
    <property type="entry name" value="ALDOLASE_KDPG_KHG_2"/>
    <property type="match status" value="1"/>
</dbReference>
<gene>
    <name evidence="9" type="primary">eda</name>
    <name evidence="9" type="ORF">EY643_13450</name>
</gene>
<evidence type="ECO:0000256" key="8">
    <source>
        <dbReference type="ARBA" id="ARBA00023277"/>
    </source>
</evidence>
<comment type="subunit">
    <text evidence="4">Homotrimer.</text>
</comment>
<dbReference type="InterPro" id="IPR013785">
    <property type="entry name" value="Aldolase_TIM"/>
</dbReference>
<dbReference type="InterPro" id="IPR031337">
    <property type="entry name" value="KDPG/KHG_AS_1"/>
</dbReference>
<dbReference type="GO" id="GO:0008675">
    <property type="term" value="F:2-dehydro-3-deoxy-phosphogluconate aldolase activity"/>
    <property type="evidence" value="ECO:0007669"/>
    <property type="project" value="UniProtKB-EC"/>
</dbReference>
<dbReference type="Pfam" id="PF01081">
    <property type="entry name" value="Aldolase"/>
    <property type="match status" value="1"/>
</dbReference>
<evidence type="ECO:0000256" key="1">
    <source>
        <dbReference type="ARBA" id="ARBA00000654"/>
    </source>
</evidence>
<dbReference type="InterPro" id="IPR000887">
    <property type="entry name" value="Aldlse_KDPG_KHG"/>
</dbReference>
<keyword evidence="8" id="KW-0119">Carbohydrate metabolism</keyword>
<comment type="similarity">
    <text evidence="3">Belongs to the KHG/KDPG aldolase family.</text>
</comment>
<dbReference type="PROSITE" id="PS00159">
    <property type="entry name" value="ALDOLASE_KDPG_KHG_1"/>
    <property type="match status" value="1"/>
</dbReference>
<dbReference type="NCBIfam" id="NF004325">
    <property type="entry name" value="PRK05718.1"/>
    <property type="match status" value="1"/>
</dbReference>
<name>A0A5P9NL69_9GAMM</name>
<dbReference type="PANTHER" id="PTHR30246:SF1">
    <property type="entry name" value="2-DEHYDRO-3-DEOXY-6-PHOSPHOGALACTONATE ALDOLASE-RELATED"/>
    <property type="match status" value="1"/>
</dbReference>
<dbReference type="EMBL" id="CP036422">
    <property type="protein sequence ID" value="QFU76580.1"/>
    <property type="molecule type" value="Genomic_DNA"/>
</dbReference>
<accession>A0A5P9NL69</accession>
<evidence type="ECO:0000313" key="9">
    <source>
        <dbReference type="EMBL" id="QFU76580.1"/>
    </source>
</evidence>
<proteinExistence type="inferred from homology"/>
<dbReference type="AlphaFoldDB" id="A0A5P9NL69"/>
<keyword evidence="10" id="KW-1185">Reference proteome</keyword>
<dbReference type="InterPro" id="IPR031338">
    <property type="entry name" value="KDPG/KHG_AS_2"/>
</dbReference>
<dbReference type="CDD" id="cd00452">
    <property type="entry name" value="KDPG_aldolase"/>
    <property type="match status" value="1"/>
</dbReference>
<reference evidence="9 10" key="1">
    <citation type="submission" date="2019-02" db="EMBL/GenBank/DDBJ databases">
        <authorList>
            <person name="Li S.-H."/>
        </authorList>
    </citation>
    <scope>NUCLEOTIDE SEQUENCE [LARGE SCALE GENOMIC DNA]</scope>
    <source>
        <strain evidence="9 10">IMCC14385</strain>
    </source>
</reference>
<evidence type="ECO:0000256" key="6">
    <source>
        <dbReference type="ARBA" id="ARBA00023239"/>
    </source>
</evidence>
<dbReference type="OrthoDB" id="9805177at2"/>
<dbReference type="RefSeq" id="WP_153239722.1">
    <property type="nucleotide sequence ID" value="NZ_CP036422.1"/>
</dbReference>
<keyword evidence="6 9" id="KW-0456">Lyase</keyword>
<dbReference type="EC" id="4.1.2.14" evidence="5"/>
<dbReference type="Gene3D" id="3.20.20.70">
    <property type="entry name" value="Aldolase class I"/>
    <property type="match status" value="1"/>
</dbReference>
<keyword evidence="7" id="KW-0704">Schiff base</keyword>
<evidence type="ECO:0000256" key="7">
    <source>
        <dbReference type="ARBA" id="ARBA00023270"/>
    </source>
</evidence>
<dbReference type="KEGG" id="halc:EY643_13450"/>
<dbReference type="Proteomes" id="UP000326287">
    <property type="component" value="Chromosome"/>
</dbReference>
<evidence type="ECO:0000313" key="10">
    <source>
        <dbReference type="Proteomes" id="UP000326287"/>
    </source>
</evidence>
<dbReference type="NCBIfam" id="TIGR01182">
    <property type="entry name" value="eda"/>
    <property type="match status" value="1"/>
</dbReference>
<organism evidence="9 10">
    <name type="scientific">Halioglobus maricola</name>
    <dbReference type="NCBI Taxonomy" id="2601894"/>
    <lineage>
        <taxon>Bacteria</taxon>
        <taxon>Pseudomonadati</taxon>
        <taxon>Pseudomonadota</taxon>
        <taxon>Gammaproteobacteria</taxon>
        <taxon>Cellvibrionales</taxon>
        <taxon>Halieaceae</taxon>
        <taxon>Halioglobus</taxon>
    </lineage>
</organism>
<comment type="pathway">
    <text evidence="2">Carbohydrate acid metabolism; 2-dehydro-3-deoxy-D-gluconate degradation; D-glyceraldehyde 3-phosphate and pyruvate from 2-dehydro-3-deoxy-D-gluconate: step 2/2.</text>
</comment>
<evidence type="ECO:0000256" key="3">
    <source>
        <dbReference type="ARBA" id="ARBA00006906"/>
    </source>
</evidence>
<sequence>MLEQKLAASRVLPVVTARDVDSTVALARALEKGGMTAIEITLRTPAALDAIVAVREELPGLLVAAGTVNTPEEVARVVDAGVELALSPGATPALLQAAADAPLDFVPGVASSSDIMQAQAHGFELLKLFPAVTLGGKGMLKALGGPFPDVKFCPTGGLNPDNFRDFLALPNVVCCGGSWMVASSLVDNGRWDEIETLAREAMSEQ</sequence>
<protein>
    <recommendedName>
        <fullName evidence="5">2-dehydro-3-deoxy-phosphogluconate aldolase</fullName>
        <ecNumber evidence="5">4.1.2.14</ecNumber>
    </recommendedName>
</protein>
<evidence type="ECO:0000256" key="2">
    <source>
        <dbReference type="ARBA" id="ARBA00004736"/>
    </source>
</evidence>
<evidence type="ECO:0000256" key="4">
    <source>
        <dbReference type="ARBA" id="ARBA00011233"/>
    </source>
</evidence>
<dbReference type="SUPFAM" id="SSF51569">
    <property type="entry name" value="Aldolase"/>
    <property type="match status" value="1"/>
</dbReference>
<comment type="catalytic activity">
    <reaction evidence="1">
        <text>2-dehydro-3-deoxy-6-phospho-D-gluconate = D-glyceraldehyde 3-phosphate + pyruvate</text>
        <dbReference type="Rhea" id="RHEA:17089"/>
        <dbReference type="ChEBI" id="CHEBI:15361"/>
        <dbReference type="ChEBI" id="CHEBI:57569"/>
        <dbReference type="ChEBI" id="CHEBI:59776"/>
        <dbReference type="EC" id="4.1.2.14"/>
    </reaction>
</comment>
<evidence type="ECO:0000256" key="5">
    <source>
        <dbReference type="ARBA" id="ARBA00013063"/>
    </source>
</evidence>